<dbReference type="Pfam" id="PF14223">
    <property type="entry name" value="Retrotran_gag_2"/>
    <property type="match status" value="1"/>
</dbReference>
<evidence type="ECO:0000313" key="2">
    <source>
        <dbReference type="Proteomes" id="UP000032141"/>
    </source>
</evidence>
<accession>A0A0D3AKC8</accession>
<dbReference type="HOGENOM" id="CLU_021137_8_0_1"/>
<organism evidence="1 2">
    <name type="scientific">Brassica oleracea var. oleracea</name>
    <dbReference type="NCBI Taxonomy" id="109376"/>
    <lineage>
        <taxon>Eukaryota</taxon>
        <taxon>Viridiplantae</taxon>
        <taxon>Streptophyta</taxon>
        <taxon>Embryophyta</taxon>
        <taxon>Tracheophyta</taxon>
        <taxon>Spermatophyta</taxon>
        <taxon>Magnoliopsida</taxon>
        <taxon>eudicotyledons</taxon>
        <taxon>Gunneridae</taxon>
        <taxon>Pentapetalae</taxon>
        <taxon>rosids</taxon>
        <taxon>malvids</taxon>
        <taxon>Brassicales</taxon>
        <taxon>Brassicaceae</taxon>
        <taxon>Brassiceae</taxon>
        <taxon>Brassica</taxon>
    </lineage>
</organism>
<dbReference type="OMA" id="NKEANHI"/>
<dbReference type="Gramene" id="Bo2g023540.1">
    <property type="protein sequence ID" value="Bo2g023540.1"/>
    <property type="gene ID" value="Bo2g023540"/>
</dbReference>
<dbReference type="PANTHER" id="PTHR35317:SF27">
    <property type="entry name" value="RETROVIRUS-RELATED POL POLYPROTEIN FROM TRANSPOSON TNT 1-94"/>
    <property type="match status" value="1"/>
</dbReference>
<dbReference type="AlphaFoldDB" id="A0A0D3AKC8"/>
<keyword evidence="2" id="KW-1185">Reference proteome</keyword>
<dbReference type="eggNOG" id="KOG0017">
    <property type="taxonomic scope" value="Eukaryota"/>
</dbReference>
<dbReference type="EnsemblPlants" id="Bo2g023540.1">
    <property type="protein sequence ID" value="Bo2g023540.1"/>
    <property type="gene ID" value="Bo2g023540"/>
</dbReference>
<reference evidence="1" key="2">
    <citation type="submission" date="2015-03" db="UniProtKB">
        <authorList>
            <consortium name="EnsemblPlants"/>
        </authorList>
    </citation>
    <scope>IDENTIFICATION</scope>
</reference>
<evidence type="ECO:0000313" key="1">
    <source>
        <dbReference type="EnsemblPlants" id="Bo2g023540.1"/>
    </source>
</evidence>
<evidence type="ECO:0008006" key="3">
    <source>
        <dbReference type="Google" id="ProtNLM"/>
    </source>
</evidence>
<protein>
    <recommendedName>
        <fullName evidence="3">DUF4219 domain-containing protein</fullName>
    </recommendedName>
</protein>
<dbReference type="PANTHER" id="PTHR35317">
    <property type="entry name" value="OS04G0629600 PROTEIN"/>
    <property type="match status" value="1"/>
</dbReference>
<reference evidence="1 2" key="1">
    <citation type="journal article" date="2014" name="Genome Biol.">
        <title>Transcriptome and methylome profiling reveals relics of genome dominance in the mesopolyploid Brassica oleracea.</title>
        <authorList>
            <person name="Parkin I.A."/>
            <person name="Koh C."/>
            <person name="Tang H."/>
            <person name="Robinson S.J."/>
            <person name="Kagale S."/>
            <person name="Clarke W.E."/>
            <person name="Town C.D."/>
            <person name="Nixon J."/>
            <person name="Krishnakumar V."/>
            <person name="Bidwell S.L."/>
            <person name="Denoeud F."/>
            <person name="Belcram H."/>
            <person name="Links M.G."/>
            <person name="Just J."/>
            <person name="Clarke C."/>
            <person name="Bender T."/>
            <person name="Huebert T."/>
            <person name="Mason A.S."/>
            <person name="Pires J.C."/>
            <person name="Barker G."/>
            <person name="Moore J."/>
            <person name="Walley P.G."/>
            <person name="Manoli S."/>
            <person name="Batley J."/>
            <person name="Edwards D."/>
            <person name="Nelson M.N."/>
            <person name="Wang X."/>
            <person name="Paterson A.H."/>
            <person name="King G."/>
            <person name="Bancroft I."/>
            <person name="Chalhoub B."/>
            <person name="Sharpe A.G."/>
        </authorList>
    </citation>
    <scope>NUCLEOTIDE SEQUENCE</scope>
    <source>
        <strain evidence="1 2">cv. TO1000</strain>
    </source>
</reference>
<proteinExistence type="predicted"/>
<sequence length="166" mass="19575">MSEDKTLTKIPHFDGHYDHWSELMENLLRDKGLWSLVEEGVTEPAAGVELTTVQKKSLDDLKTKDHQVKHYLFQAIDRVVFEQILDRKTSKIIWESLKKKFGGNERVKRSLLQTLRRDFEVLVMKNEETIDDYFKRMMIVSNKMRSNGEEMSDSKIVEKILRTLTE</sequence>
<name>A0A0D3AKC8_BRAOL</name>
<dbReference type="Proteomes" id="UP000032141">
    <property type="component" value="Chromosome C2"/>
</dbReference>